<dbReference type="Pfam" id="PF03403">
    <property type="entry name" value="PAF-AH_p_II"/>
    <property type="match status" value="1"/>
</dbReference>
<feature type="signal peptide" evidence="2">
    <location>
        <begin position="1"/>
        <end position="26"/>
    </location>
</feature>
<evidence type="ECO:0000259" key="3">
    <source>
        <dbReference type="Pfam" id="PF12740"/>
    </source>
</evidence>
<dbReference type="PROSITE" id="PS51257">
    <property type="entry name" value="PROKAR_LIPOPROTEIN"/>
    <property type="match status" value="1"/>
</dbReference>
<dbReference type="RefSeq" id="WP_063713603.1">
    <property type="nucleotide sequence ID" value="NZ_JBIAZU010000005.1"/>
</dbReference>
<dbReference type="SUPFAM" id="SSF53474">
    <property type="entry name" value="alpha/beta-Hydrolases"/>
    <property type="match status" value="1"/>
</dbReference>
<comment type="caution">
    <text evidence="4">The sequence shown here is derived from an EMBL/GenBank/DDBJ whole genome shotgun (WGS) entry which is preliminary data.</text>
</comment>
<keyword evidence="2" id="KW-0732">Signal</keyword>
<reference evidence="4 5" key="1">
    <citation type="submission" date="2024-10" db="EMBL/GenBank/DDBJ databases">
        <title>The Natural Products Discovery Center: Release of the First 8490 Sequenced Strains for Exploring Actinobacteria Biosynthetic Diversity.</title>
        <authorList>
            <person name="Kalkreuter E."/>
            <person name="Kautsar S.A."/>
            <person name="Yang D."/>
            <person name="Bader C.D."/>
            <person name="Teijaro C.N."/>
            <person name="Fluegel L."/>
            <person name="Davis C.M."/>
            <person name="Simpson J.R."/>
            <person name="Lauterbach L."/>
            <person name="Steele A.D."/>
            <person name="Gui C."/>
            <person name="Meng S."/>
            <person name="Li G."/>
            <person name="Viehrig K."/>
            <person name="Ye F."/>
            <person name="Su P."/>
            <person name="Kiefer A.F."/>
            <person name="Nichols A."/>
            <person name="Cepeda A.J."/>
            <person name="Yan W."/>
            <person name="Fan B."/>
            <person name="Jiang Y."/>
            <person name="Adhikari A."/>
            <person name="Zheng C.-J."/>
            <person name="Schuster L."/>
            <person name="Cowan T.M."/>
            <person name="Smanski M.J."/>
            <person name="Chevrette M.G."/>
            <person name="De Carvalho L.P.S."/>
            <person name="Shen B."/>
        </authorList>
    </citation>
    <scope>NUCLEOTIDE SEQUENCE [LARGE SCALE GENOMIC DNA]</scope>
    <source>
        <strain evidence="4 5">NPDC000087</strain>
    </source>
</reference>
<keyword evidence="4" id="KW-0378">Hydrolase</keyword>
<gene>
    <name evidence="4" type="ORF">ACFY35_30285</name>
</gene>
<dbReference type="Pfam" id="PF12740">
    <property type="entry name" value="PETase"/>
    <property type="match status" value="1"/>
</dbReference>
<dbReference type="InterPro" id="IPR029058">
    <property type="entry name" value="AB_hydrolase_fold"/>
</dbReference>
<evidence type="ECO:0000313" key="4">
    <source>
        <dbReference type="EMBL" id="MFF5293743.1"/>
    </source>
</evidence>
<protein>
    <submittedName>
        <fullName evidence="4">Alpha/beta hydrolase</fullName>
    </submittedName>
</protein>
<proteinExistence type="predicted"/>
<keyword evidence="5" id="KW-1185">Reference proteome</keyword>
<feature type="region of interest" description="Disordered" evidence="1">
    <location>
        <begin position="25"/>
        <end position="45"/>
    </location>
</feature>
<evidence type="ECO:0000256" key="1">
    <source>
        <dbReference type="SAM" id="MobiDB-lite"/>
    </source>
</evidence>
<dbReference type="PANTHER" id="PTHR33428">
    <property type="entry name" value="CHLOROPHYLLASE-2, CHLOROPLASTIC"/>
    <property type="match status" value="1"/>
</dbReference>
<dbReference type="Proteomes" id="UP001602245">
    <property type="component" value="Unassembled WGS sequence"/>
</dbReference>
<sequence>MRTRRVGGVLASLVLMAAVGCSGPSAENAAAPAPPPPEATVAPPPDVTITYPVGLRVLHLQRGRGRPLPTLVFYPAVSAVGETAAVGLRTTKHGRRTHYELGWPQSPPARGRFPLVLFSHGLSGSADRYADALAAWAAAGFVVAAPTFPYTSEFTDDFWRPDIVNQPADARFVLARVQRLNYTVGDPLRHRIDTDHMAAIGHSAGGYTTTGLFTAGHDPRLRAGIIMAGWAARGAFAGPPATMLFLQGKADPIVRVASSQALYSRVPWPKSYVLMRRDSHATYLKPGDIGYDFMNALVVDFLRWTLEGDEAAHRRLPPTEYPPLGLRSGLTLAIPD</sequence>
<feature type="domain" description="PET hydrolase/cutinase-like" evidence="3">
    <location>
        <begin position="173"/>
        <end position="283"/>
    </location>
</feature>
<dbReference type="Gene3D" id="3.40.50.1820">
    <property type="entry name" value="alpha/beta hydrolase"/>
    <property type="match status" value="1"/>
</dbReference>
<dbReference type="InterPro" id="IPR041127">
    <property type="entry name" value="PET_hydrolase/cutinase-like"/>
</dbReference>
<evidence type="ECO:0000256" key="2">
    <source>
        <dbReference type="SAM" id="SignalP"/>
    </source>
</evidence>
<evidence type="ECO:0000313" key="5">
    <source>
        <dbReference type="Proteomes" id="UP001602245"/>
    </source>
</evidence>
<feature type="compositionally biased region" description="Pro residues" evidence="1">
    <location>
        <begin position="32"/>
        <end position="45"/>
    </location>
</feature>
<dbReference type="GO" id="GO:0016787">
    <property type="term" value="F:hydrolase activity"/>
    <property type="evidence" value="ECO:0007669"/>
    <property type="project" value="UniProtKB-KW"/>
</dbReference>
<organism evidence="4 5">
    <name type="scientific">Paractinoplanes globisporus</name>
    <dbReference type="NCBI Taxonomy" id="113565"/>
    <lineage>
        <taxon>Bacteria</taxon>
        <taxon>Bacillati</taxon>
        <taxon>Actinomycetota</taxon>
        <taxon>Actinomycetes</taxon>
        <taxon>Micromonosporales</taxon>
        <taxon>Micromonosporaceae</taxon>
        <taxon>Paractinoplanes</taxon>
    </lineage>
</organism>
<name>A0ABW6WKC3_9ACTN</name>
<accession>A0ABW6WKC3</accession>
<dbReference type="PANTHER" id="PTHR33428:SF14">
    <property type="entry name" value="CARBOXYLESTERASE TYPE B DOMAIN-CONTAINING PROTEIN"/>
    <property type="match status" value="1"/>
</dbReference>
<dbReference type="EMBL" id="JBIAZU010000005">
    <property type="protein sequence ID" value="MFF5293743.1"/>
    <property type="molecule type" value="Genomic_DNA"/>
</dbReference>
<feature type="chain" id="PRO_5045773481" evidence="2">
    <location>
        <begin position="27"/>
        <end position="336"/>
    </location>
</feature>